<dbReference type="InterPro" id="IPR025738">
    <property type="entry name" value="BatD"/>
</dbReference>
<dbReference type="KEGG" id="mzh:Mzhil_0548"/>
<dbReference type="AlphaFoldDB" id="F7XLF3"/>
<evidence type="ECO:0000256" key="1">
    <source>
        <dbReference type="SAM" id="Phobius"/>
    </source>
</evidence>
<proteinExistence type="predicted"/>
<organism evidence="2 3">
    <name type="scientific">Methanosalsum zhilinae (strain DSM 4017 / NBRC 107636 / OCM 62 / WeN5)</name>
    <name type="common">Methanohalophilus zhilinae</name>
    <dbReference type="NCBI Taxonomy" id="679901"/>
    <lineage>
        <taxon>Archaea</taxon>
        <taxon>Methanobacteriati</taxon>
        <taxon>Methanobacteriota</taxon>
        <taxon>Stenosarchaea group</taxon>
        <taxon>Methanomicrobia</taxon>
        <taxon>Methanosarcinales</taxon>
        <taxon>Methanosarcinaceae</taxon>
        <taxon>Methanosalsum</taxon>
    </lineage>
</organism>
<evidence type="ECO:0000313" key="2">
    <source>
        <dbReference type="EMBL" id="AEH60418.1"/>
    </source>
</evidence>
<feature type="transmembrane region" description="Helical" evidence="1">
    <location>
        <begin position="554"/>
        <end position="579"/>
    </location>
</feature>
<reference evidence="2 3" key="1">
    <citation type="submission" date="2010-07" db="EMBL/GenBank/DDBJ databases">
        <title>The complete genome of Methanosalsum zhilinae DSM 4017.</title>
        <authorList>
            <consortium name="US DOE Joint Genome Institute (JGI-PGF)"/>
            <person name="Lucas S."/>
            <person name="Copeland A."/>
            <person name="Lapidus A."/>
            <person name="Glavina del Rio T."/>
            <person name="Dalin E."/>
            <person name="Tice H."/>
            <person name="Bruce D."/>
            <person name="Goodwin L."/>
            <person name="Pitluck S."/>
            <person name="Kyrpides N."/>
            <person name="Mavromatis K."/>
            <person name="Ovchinnikova G."/>
            <person name="Daligault H."/>
            <person name="Detter J.C."/>
            <person name="Han C."/>
            <person name="Tapia R."/>
            <person name="Larimer F."/>
            <person name="Land M."/>
            <person name="Hauser L."/>
            <person name="Markowitz V."/>
            <person name="Cheng J.-F."/>
            <person name="Hugenholtz P."/>
            <person name="Woyke T."/>
            <person name="Wu D."/>
            <person name="Spring S."/>
            <person name="Schueler E."/>
            <person name="Brambilla E."/>
            <person name="Klenk H.-P."/>
            <person name="Eisen J.A."/>
        </authorList>
    </citation>
    <scope>NUCLEOTIDE SEQUENCE [LARGE SCALE GENOMIC DNA]</scope>
    <source>
        <strain evidence="3">DSM 4017 / NBRC 107636 / OCM 62 / WeN5</strain>
    </source>
</reference>
<name>F7XLF3_METZD</name>
<sequence precursor="true">MHLKYGLILFLFIIIVAGVTSTATAKDHKYEEMWVYYGNFDINVNDKVKIEEHTIRVHSIDEDSPSSILLHYKNDIFKQAYVVDTELNNYIVIEGDLKVKIESISKDYLSVETSVRTLEPTWVLLDEKDMRISDKMQLNDFSITLDDSTGDSYQFIVEYQDSSEYIDLNSNDSKTLYNDFLIEISKKDSEKTVNVKLYQNPIPSIDLYFEGLERSYSPGENIFYELIIENTGDVPLRNICAQIKTNGGDEKSIMISTLLPSESFKEKLNIEASFEPEGYTIDIEGEVLAYTHDRKEHHSSDSVSINVPGYMSIAKRVQPSETTLENSEFEVTLDISNMASDAKKITVIDQIPNGFIQMDNSEMKWDVEVGPGTTKNITYTILSMNPGDYDMGSAAIEWRDGNTDYRVKSNNPGVTIYGADLDVDRYLSKDDIHLDEYLDVNFNIMNKGNENAYVKINDTVPEDMELVYGDTSWNGTVSAGEEYKFSYVLKPLSAGKFDISSLEIRYSDASGHENTIYLQELEFNVNDYQKEGQIKSPESDHPESLASIGRWNTISFLTLSFIFLLALISMVPICGYIFINERKK</sequence>
<dbReference type="Proteomes" id="UP000006622">
    <property type="component" value="Chromosome"/>
</dbReference>
<accession>F7XLF3</accession>
<evidence type="ECO:0000313" key="3">
    <source>
        <dbReference type="Proteomes" id="UP000006622"/>
    </source>
</evidence>
<keyword evidence="1" id="KW-0472">Membrane</keyword>
<dbReference type="HOGENOM" id="CLU_462043_0_0_2"/>
<gene>
    <name evidence="2" type="ordered locus">Mzhil_0548</name>
</gene>
<protein>
    <submittedName>
        <fullName evidence="2">Uncharacterized protein</fullName>
    </submittedName>
</protein>
<dbReference type="STRING" id="679901.Mzhil_0548"/>
<dbReference type="EMBL" id="CP002101">
    <property type="protein sequence ID" value="AEH60418.1"/>
    <property type="molecule type" value="Genomic_DNA"/>
</dbReference>
<keyword evidence="3" id="KW-1185">Reference proteome</keyword>
<keyword evidence="1" id="KW-0812">Transmembrane</keyword>
<dbReference type="Pfam" id="PF13584">
    <property type="entry name" value="BatD"/>
    <property type="match status" value="1"/>
</dbReference>
<keyword evidence="1" id="KW-1133">Transmembrane helix</keyword>